<dbReference type="InterPro" id="IPR000688">
    <property type="entry name" value="HypA/HybF"/>
</dbReference>
<evidence type="ECO:0000256" key="2">
    <source>
        <dbReference type="ARBA" id="ARBA00022723"/>
    </source>
</evidence>
<dbReference type="Proteomes" id="UP000536179">
    <property type="component" value="Unassembled WGS sequence"/>
</dbReference>
<dbReference type="Pfam" id="PF01155">
    <property type="entry name" value="HypA"/>
    <property type="match status" value="1"/>
</dbReference>
<keyword evidence="3 4" id="KW-0862">Zinc</keyword>
<sequence>MHEISLVRSLVRQVDQIATDHDANADAVQDITIEIGPLSGVEPELVRMAYDQLCNQERRPPATLTIELSSLQVSCLDCESDTELQDFTFRCGQCHSGRVRVISGDEFRLLSITFEEGATLA</sequence>
<dbReference type="Gene3D" id="3.30.2320.80">
    <property type="match status" value="1"/>
</dbReference>
<reference evidence="5 6" key="1">
    <citation type="submission" date="2020-08" db="EMBL/GenBank/DDBJ databases">
        <title>Genomic Encyclopedia of Type Strains, Phase III (KMG-III): the genomes of soil and plant-associated and newly described type strains.</title>
        <authorList>
            <person name="Whitman W."/>
        </authorList>
    </citation>
    <scope>NUCLEOTIDE SEQUENCE [LARGE SCALE GENOMIC DNA]</scope>
    <source>
        <strain evidence="5 6">CECT 8075</strain>
    </source>
</reference>
<name>A0A7W5DWX3_9BACT</name>
<dbReference type="PANTHER" id="PTHR34535:SF3">
    <property type="entry name" value="HYDROGENASE MATURATION FACTOR HYPA"/>
    <property type="match status" value="1"/>
</dbReference>
<comment type="caution">
    <text evidence="5">The sequence shown here is derived from an EMBL/GenBank/DDBJ whole genome shotgun (WGS) entry which is preliminary data.</text>
</comment>
<dbReference type="EMBL" id="JACHXU010000005">
    <property type="protein sequence ID" value="MBB3206056.1"/>
    <property type="molecule type" value="Genomic_DNA"/>
</dbReference>
<feature type="binding site" evidence="4">
    <location>
        <position position="78"/>
    </location>
    <ligand>
        <name>Zn(2+)</name>
        <dbReference type="ChEBI" id="CHEBI:29105"/>
    </ligand>
</feature>
<gene>
    <name evidence="4" type="primary">hypA</name>
    <name evidence="5" type="ORF">FHS27_001864</name>
</gene>
<dbReference type="AlphaFoldDB" id="A0A7W5DWX3"/>
<evidence type="ECO:0000313" key="6">
    <source>
        <dbReference type="Proteomes" id="UP000536179"/>
    </source>
</evidence>
<feature type="binding site" evidence="4">
    <location>
        <position position="94"/>
    </location>
    <ligand>
        <name>Zn(2+)</name>
        <dbReference type="ChEBI" id="CHEBI:29105"/>
    </ligand>
</feature>
<comment type="function">
    <text evidence="4">Involved in the maturation of [NiFe] hydrogenases. Required for nickel insertion into the metal center of the hydrogenase.</text>
</comment>
<evidence type="ECO:0000313" key="5">
    <source>
        <dbReference type="EMBL" id="MBB3206056.1"/>
    </source>
</evidence>
<feature type="binding site" evidence="4">
    <location>
        <position position="2"/>
    </location>
    <ligand>
        <name>Ni(2+)</name>
        <dbReference type="ChEBI" id="CHEBI:49786"/>
    </ligand>
</feature>
<dbReference type="GO" id="GO:0016151">
    <property type="term" value="F:nickel cation binding"/>
    <property type="evidence" value="ECO:0007669"/>
    <property type="project" value="UniProtKB-UniRule"/>
</dbReference>
<evidence type="ECO:0000256" key="3">
    <source>
        <dbReference type="ARBA" id="ARBA00022833"/>
    </source>
</evidence>
<dbReference type="PANTHER" id="PTHR34535">
    <property type="entry name" value="HYDROGENASE MATURATION FACTOR HYPA"/>
    <property type="match status" value="1"/>
</dbReference>
<feature type="binding site" evidence="4">
    <location>
        <position position="91"/>
    </location>
    <ligand>
        <name>Zn(2+)</name>
        <dbReference type="ChEBI" id="CHEBI:29105"/>
    </ligand>
</feature>
<dbReference type="PIRSF" id="PIRSF004761">
    <property type="entry name" value="Hydrgn_mat_HypA"/>
    <property type="match status" value="1"/>
</dbReference>
<evidence type="ECO:0000256" key="4">
    <source>
        <dbReference type="HAMAP-Rule" id="MF_00213"/>
    </source>
</evidence>
<keyword evidence="1 4" id="KW-0533">Nickel</keyword>
<proteinExistence type="inferred from homology"/>
<organism evidence="5 6">
    <name type="scientific">Aporhodopirellula rubra</name>
    <dbReference type="NCBI Taxonomy" id="980271"/>
    <lineage>
        <taxon>Bacteria</taxon>
        <taxon>Pseudomonadati</taxon>
        <taxon>Planctomycetota</taxon>
        <taxon>Planctomycetia</taxon>
        <taxon>Pirellulales</taxon>
        <taxon>Pirellulaceae</taxon>
        <taxon>Aporhodopirellula</taxon>
    </lineage>
</organism>
<comment type="similarity">
    <text evidence="4">Belongs to the HypA/HybF family.</text>
</comment>
<dbReference type="GO" id="GO:0051604">
    <property type="term" value="P:protein maturation"/>
    <property type="evidence" value="ECO:0007669"/>
    <property type="project" value="InterPro"/>
</dbReference>
<dbReference type="RefSeq" id="WP_184304239.1">
    <property type="nucleotide sequence ID" value="NZ_JACHXU010000005.1"/>
</dbReference>
<accession>A0A7W5DWX3</accession>
<dbReference type="GO" id="GO:0008270">
    <property type="term" value="F:zinc ion binding"/>
    <property type="evidence" value="ECO:0007669"/>
    <property type="project" value="UniProtKB-UniRule"/>
</dbReference>
<feature type="binding site" evidence="4">
    <location>
        <position position="75"/>
    </location>
    <ligand>
        <name>Zn(2+)</name>
        <dbReference type="ChEBI" id="CHEBI:29105"/>
    </ligand>
</feature>
<keyword evidence="2 4" id="KW-0479">Metal-binding</keyword>
<protein>
    <recommendedName>
        <fullName evidence="4">Hydrogenase maturation factor HypA</fullName>
    </recommendedName>
</protein>
<dbReference type="HAMAP" id="MF_00213">
    <property type="entry name" value="HypA_HybF"/>
    <property type="match status" value="1"/>
</dbReference>
<evidence type="ECO:0000256" key="1">
    <source>
        <dbReference type="ARBA" id="ARBA00022596"/>
    </source>
</evidence>
<keyword evidence="6" id="KW-1185">Reference proteome</keyword>